<dbReference type="GO" id="GO:0005829">
    <property type="term" value="C:cytosol"/>
    <property type="evidence" value="ECO:0007669"/>
    <property type="project" value="TreeGrafter"/>
</dbReference>
<dbReference type="GO" id="GO:0016853">
    <property type="term" value="F:isomerase activity"/>
    <property type="evidence" value="ECO:0007669"/>
    <property type="project" value="UniProtKB-KW"/>
</dbReference>
<dbReference type="PROSITE" id="PS01229">
    <property type="entry name" value="COF_2"/>
    <property type="match status" value="1"/>
</dbReference>
<dbReference type="EMBL" id="CZBU01000005">
    <property type="protein sequence ID" value="CUQ78574.1"/>
    <property type="molecule type" value="Genomic_DNA"/>
</dbReference>
<dbReference type="RefSeq" id="WP_055216102.1">
    <property type="nucleotide sequence ID" value="NZ_CZBU01000005.1"/>
</dbReference>
<dbReference type="InterPro" id="IPR036412">
    <property type="entry name" value="HAD-like_sf"/>
</dbReference>
<dbReference type="AlphaFoldDB" id="A0A174YTV6"/>
<dbReference type="SUPFAM" id="SSF56784">
    <property type="entry name" value="HAD-like"/>
    <property type="match status" value="1"/>
</dbReference>
<dbReference type="GO" id="GO:0016791">
    <property type="term" value="F:phosphatase activity"/>
    <property type="evidence" value="ECO:0007669"/>
    <property type="project" value="UniProtKB-ARBA"/>
</dbReference>
<dbReference type="InterPro" id="IPR000150">
    <property type="entry name" value="Cof"/>
</dbReference>
<dbReference type="OrthoDB" id="9810101at2"/>
<evidence type="ECO:0000313" key="1">
    <source>
        <dbReference type="EMBL" id="CUQ78574.1"/>
    </source>
</evidence>
<name>A0A174YTV6_9FIRM</name>
<gene>
    <name evidence="1" type="ORF">ERS852490_02222</name>
</gene>
<sequence length="258" mass="28858">MIKIAFFDIDGTLLKMGCKEPTDKTVKALNSLHQNGILLCMATGRGYLSIPKFKDITFDVLLTFNGSYVMAGEKIIFRNPLNNNDKHQIIQNLNKMNRAAAISNEHFIVTNGTDEHLEEYFKFGNETLTIADNFDELCKEDIYQIMCACRKEEYAQILQGTENTQITAWWDKAADIIPLNCGKGNAVNAVLNYYGLSKDEAIAFGDGRNDIEMLEAVGTGLAMGNAIDEVKARADVICKSVEEDGVYHYCLEQKLIKC</sequence>
<dbReference type="PANTHER" id="PTHR10000:SF25">
    <property type="entry name" value="PHOSPHATASE YKRA-RELATED"/>
    <property type="match status" value="1"/>
</dbReference>
<dbReference type="GO" id="GO:0000287">
    <property type="term" value="F:magnesium ion binding"/>
    <property type="evidence" value="ECO:0007669"/>
    <property type="project" value="TreeGrafter"/>
</dbReference>
<organism evidence="1 2">
    <name type="scientific">Lachnospira eligens</name>
    <dbReference type="NCBI Taxonomy" id="39485"/>
    <lineage>
        <taxon>Bacteria</taxon>
        <taxon>Bacillati</taxon>
        <taxon>Bacillota</taxon>
        <taxon>Clostridia</taxon>
        <taxon>Lachnospirales</taxon>
        <taxon>Lachnospiraceae</taxon>
        <taxon>Lachnospira</taxon>
    </lineage>
</organism>
<keyword evidence="1" id="KW-0413">Isomerase</keyword>
<protein>
    <submittedName>
        <fullName evidence="1">Putative bifunctional phosphatase/peptidyl-prolyl cis-trans isomerase</fullName>
    </submittedName>
</protein>
<dbReference type="Gene3D" id="3.30.1240.10">
    <property type="match status" value="1"/>
</dbReference>
<dbReference type="PANTHER" id="PTHR10000">
    <property type="entry name" value="PHOSPHOSERINE PHOSPHATASE"/>
    <property type="match status" value="1"/>
</dbReference>
<dbReference type="SFLD" id="SFLDG01140">
    <property type="entry name" value="C2.B:_Phosphomannomutase_and_P"/>
    <property type="match status" value="1"/>
</dbReference>
<dbReference type="NCBIfam" id="TIGR01484">
    <property type="entry name" value="HAD-SF-IIB"/>
    <property type="match status" value="1"/>
</dbReference>
<evidence type="ECO:0000313" key="2">
    <source>
        <dbReference type="Proteomes" id="UP000095621"/>
    </source>
</evidence>
<dbReference type="NCBIfam" id="TIGR00099">
    <property type="entry name" value="Cof-subfamily"/>
    <property type="match status" value="1"/>
</dbReference>
<dbReference type="InterPro" id="IPR023214">
    <property type="entry name" value="HAD_sf"/>
</dbReference>
<dbReference type="Gene3D" id="3.40.50.1000">
    <property type="entry name" value="HAD superfamily/HAD-like"/>
    <property type="match status" value="1"/>
</dbReference>
<proteinExistence type="predicted"/>
<dbReference type="InterPro" id="IPR006379">
    <property type="entry name" value="HAD-SF_hydro_IIB"/>
</dbReference>
<reference evidence="1 2" key="1">
    <citation type="submission" date="2015-09" db="EMBL/GenBank/DDBJ databases">
        <authorList>
            <consortium name="Pathogen Informatics"/>
        </authorList>
    </citation>
    <scope>NUCLEOTIDE SEQUENCE [LARGE SCALE GENOMIC DNA]</scope>
    <source>
        <strain evidence="1 2">2789STDY5834875</strain>
    </source>
</reference>
<dbReference type="Proteomes" id="UP000095621">
    <property type="component" value="Unassembled WGS sequence"/>
</dbReference>
<dbReference type="Pfam" id="PF08282">
    <property type="entry name" value="Hydrolase_3"/>
    <property type="match status" value="1"/>
</dbReference>
<dbReference type="SFLD" id="SFLDS00003">
    <property type="entry name" value="Haloacid_Dehalogenase"/>
    <property type="match status" value="1"/>
</dbReference>
<accession>A0A174YTV6</accession>